<dbReference type="InterPro" id="IPR011006">
    <property type="entry name" value="CheY-like_superfamily"/>
</dbReference>
<dbReference type="EMBL" id="WVHS01000001">
    <property type="protein sequence ID" value="MXV14495.1"/>
    <property type="molecule type" value="Genomic_DNA"/>
</dbReference>
<sequence>MDIRCVLIDDEPNNLENLEGMITRWCPGIAIVGAATNAGEGLRVIEKENPDLVFLDIQMPGQSGFDLLKALNEVTFEVIFVTAFDHYGIQAIKFSALDYLLKPIDVTELRQAIEKARLKLAAKQQNLSIQNLLSFIRRSQKDLPKIALPTMQETRYVKVNEIVRCEALDNYTRFFMHNGDKVLVCKTLKEFAELLRPYDFYRTHQSHLVNFHYVKSLLKEDGGMLLLDDGSKIPISRQNLEAIKKALNNMT</sequence>
<dbReference type="SMART" id="SM00448">
    <property type="entry name" value="REC"/>
    <property type="match status" value="1"/>
</dbReference>
<dbReference type="GO" id="GO:0000156">
    <property type="term" value="F:phosphorelay response regulator activity"/>
    <property type="evidence" value="ECO:0007669"/>
    <property type="project" value="InterPro"/>
</dbReference>
<dbReference type="Gene3D" id="2.40.50.1020">
    <property type="entry name" value="LytTr DNA-binding domain"/>
    <property type="match status" value="1"/>
</dbReference>
<keyword evidence="5" id="KW-1185">Reference proteome</keyword>
<proteinExistence type="predicted"/>
<dbReference type="InterPro" id="IPR007492">
    <property type="entry name" value="LytTR_DNA-bd_dom"/>
</dbReference>
<dbReference type="GO" id="GO:0003677">
    <property type="term" value="F:DNA binding"/>
    <property type="evidence" value="ECO:0007669"/>
    <property type="project" value="InterPro"/>
</dbReference>
<keyword evidence="1" id="KW-0597">Phosphoprotein</keyword>
<dbReference type="AlphaFoldDB" id="A0A7K1XU15"/>
<accession>A0A7K1XU15</accession>
<evidence type="ECO:0000259" key="2">
    <source>
        <dbReference type="PROSITE" id="PS50110"/>
    </source>
</evidence>
<reference evidence="4 5" key="1">
    <citation type="submission" date="2019-11" db="EMBL/GenBank/DDBJ databases">
        <title>Pedobacter sp. HMF7056 Genome sequencing and assembly.</title>
        <authorList>
            <person name="Kang H."/>
            <person name="Kim H."/>
            <person name="Joh K."/>
        </authorList>
    </citation>
    <scope>NUCLEOTIDE SEQUENCE [LARGE SCALE GENOMIC DNA]</scope>
    <source>
        <strain evidence="4 5">HMF7056</strain>
    </source>
</reference>
<evidence type="ECO:0000313" key="5">
    <source>
        <dbReference type="Proteomes" id="UP000451233"/>
    </source>
</evidence>
<dbReference type="Proteomes" id="UP000451233">
    <property type="component" value="Unassembled WGS sequence"/>
</dbReference>
<comment type="caution">
    <text evidence="4">The sequence shown here is derived from an EMBL/GenBank/DDBJ whole genome shotgun (WGS) entry which is preliminary data.</text>
</comment>
<dbReference type="InterPro" id="IPR001789">
    <property type="entry name" value="Sig_transdc_resp-reg_receiver"/>
</dbReference>
<dbReference type="SMART" id="SM00850">
    <property type="entry name" value="LytTR"/>
    <property type="match status" value="1"/>
</dbReference>
<dbReference type="PROSITE" id="PS50930">
    <property type="entry name" value="HTH_LYTTR"/>
    <property type="match status" value="1"/>
</dbReference>
<dbReference type="PANTHER" id="PTHR37299">
    <property type="entry name" value="TRANSCRIPTIONAL REGULATOR-RELATED"/>
    <property type="match status" value="1"/>
</dbReference>
<evidence type="ECO:0000313" key="4">
    <source>
        <dbReference type="EMBL" id="MXV14495.1"/>
    </source>
</evidence>
<gene>
    <name evidence="4" type="ORF">GS398_04230</name>
</gene>
<evidence type="ECO:0000256" key="1">
    <source>
        <dbReference type="PROSITE-ProRule" id="PRU00169"/>
    </source>
</evidence>
<evidence type="ECO:0000259" key="3">
    <source>
        <dbReference type="PROSITE" id="PS50930"/>
    </source>
</evidence>
<dbReference type="PANTHER" id="PTHR37299:SF1">
    <property type="entry name" value="STAGE 0 SPORULATION PROTEIN A HOMOLOG"/>
    <property type="match status" value="1"/>
</dbReference>
<feature type="modified residue" description="4-aspartylphosphate" evidence="1">
    <location>
        <position position="56"/>
    </location>
</feature>
<protein>
    <submittedName>
        <fullName evidence="4">Response regulator</fullName>
    </submittedName>
</protein>
<dbReference type="InterPro" id="IPR046947">
    <property type="entry name" value="LytR-like"/>
</dbReference>
<dbReference type="Pfam" id="PF04397">
    <property type="entry name" value="LytTR"/>
    <property type="match status" value="1"/>
</dbReference>
<dbReference type="RefSeq" id="WP_160905466.1">
    <property type="nucleotide sequence ID" value="NZ_WVHS01000001.1"/>
</dbReference>
<dbReference type="SUPFAM" id="SSF52172">
    <property type="entry name" value="CheY-like"/>
    <property type="match status" value="1"/>
</dbReference>
<dbReference type="Pfam" id="PF00072">
    <property type="entry name" value="Response_reg"/>
    <property type="match status" value="1"/>
</dbReference>
<feature type="domain" description="Response regulatory" evidence="2">
    <location>
        <begin position="4"/>
        <end position="117"/>
    </location>
</feature>
<name>A0A7K1XU15_9SPHI</name>
<dbReference type="PROSITE" id="PS50110">
    <property type="entry name" value="RESPONSE_REGULATORY"/>
    <property type="match status" value="1"/>
</dbReference>
<dbReference type="Gene3D" id="3.40.50.2300">
    <property type="match status" value="1"/>
</dbReference>
<organism evidence="4 5">
    <name type="scientific">Hufsiella ginkgonis</name>
    <dbReference type="NCBI Taxonomy" id="2695274"/>
    <lineage>
        <taxon>Bacteria</taxon>
        <taxon>Pseudomonadati</taxon>
        <taxon>Bacteroidota</taxon>
        <taxon>Sphingobacteriia</taxon>
        <taxon>Sphingobacteriales</taxon>
        <taxon>Sphingobacteriaceae</taxon>
        <taxon>Hufsiella</taxon>
    </lineage>
</organism>
<feature type="domain" description="HTH LytTR-type" evidence="3">
    <location>
        <begin position="146"/>
        <end position="249"/>
    </location>
</feature>